<sequence>MRSEMYVSMGMFHEAILDLDSANELTPTLKDQTMYLVNRATCYGGMHRHDLALADYNAAIKSNSDDAQLFFRRSLVHCIRGEFALALGDLNHTINVFSCDRFLDYFTRGAVSMSLAMEAESIDVIQPTNPFAPSAVFEMSTTKLDPMYGLLAHGSYRSKVAYKLAYRALENFNFAIKLFRAAVDGDYQHALYREYGLSWFALGKYTKAVDSFKLALSLAPSNEDAAEISLYRAMASKCERKPDFERIMDDINKAIELNEDARAYYTRAEMFLDIGSVNKAIADLNTVIALKGNDTTKEGSRISCAGRQ</sequence>
<name>A0A485L4G3_9STRA</name>
<dbReference type="AlphaFoldDB" id="A0A485L4G3"/>
<reference evidence="4" key="2">
    <citation type="submission" date="2019-06" db="EMBL/GenBank/DDBJ databases">
        <title>Genomics analysis of Aphanomyces spp. identifies a new class of oomycete effector associated with host adaptation.</title>
        <authorList>
            <person name="Gaulin E."/>
        </authorList>
    </citation>
    <scope>NUCLEOTIDE SEQUENCE</scope>
    <source>
        <strain evidence="4">CBS 578.67</strain>
    </source>
</reference>
<dbReference type="SUPFAM" id="SSF48452">
    <property type="entry name" value="TPR-like"/>
    <property type="match status" value="2"/>
</dbReference>
<dbReference type="InterPro" id="IPR050498">
    <property type="entry name" value="Ycf3"/>
</dbReference>
<dbReference type="InterPro" id="IPR019734">
    <property type="entry name" value="TPR_rpt"/>
</dbReference>
<feature type="repeat" description="TPR" evidence="3">
    <location>
        <begin position="189"/>
        <end position="222"/>
    </location>
</feature>
<keyword evidence="2 3" id="KW-0802">TPR repeat</keyword>
<dbReference type="Pfam" id="PF13432">
    <property type="entry name" value="TPR_16"/>
    <property type="match status" value="2"/>
</dbReference>
<protein>
    <submittedName>
        <fullName evidence="5">Aste57867_15577 protein</fullName>
    </submittedName>
</protein>
<proteinExistence type="predicted"/>
<dbReference type="EMBL" id="VJMH01005688">
    <property type="protein sequence ID" value="KAF0693480.1"/>
    <property type="molecule type" value="Genomic_DNA"/>
</dbReference>
<dbReference type="Proteomes" id="UP000332933">
    <property type="component" value="Unassembled WGS sequence"/>
</dbReference>
<reference evidence="5 6" key="1">
    <citation type="submission" date="2019-03" db="EMBL/GenBank/DDBJ databases">
        <authorList>
            <person name="Gaulin E."/>
            <person name="Dumas B."/>
        </authorList>
    </citation>
    <scope>NUCLEOTIDE SEQUENCE [LARGE SCALE GENOMIC DNA]</scope>
    <source>
        <strain evidence="5">CBS 568.67</strain>
    </source>
</reference>
<evidence type="ECO:0000313" key="4">
    <source>
        <dbReference type="EMBL" id="KAF0693480.1"/>
    </source>
</evidence>
<dbReference type="EMBL" id="CAADRA010005709">
    <property type="protein sequence ID" value="VFT92379.1"/>
    <property type="molecule type" value="Genomic_DNA"/>
</dbReference>
<accession>A0A485L4G3</accession>
<keyword evidence="6" id="KW-1185">Reference proteome</keyword>
<dbReference type="PANTHER" id="PTHR44858">
    <property type="entry name" value="TETRATRICOPEPTIDE REPEAT PROTEIN 6"/>
    <property type="match status" value="1"/>
</dbReference>
<evidence type="ECO:0000313" key="6">
    <source>
        <dbReference type="Proteomes" id="UP000332933"/>
    </source>
</evidence>
<evidence type="ECO:0000313" key="5">
    <source>
        <dbReference type="EMBL" id="VFT92379.1"/>
    </source>
</evidence>
<dbReference type="PANTHER" id="PTHR44858:SF1">
    <property type="entry name" value="UDP-N-ACETYLGLUCOSAMINE--PEPTIDE N-ACETYLGLUCOSAMINYLTRANSFERASE SPINDLY-RELATED"/>
    <property type="match status" value="1"/>
</dbReference>
<evidence type="ECO:0000256" key="3">
    <source>
        <dbReference type="PROSITE-ProRule" id="PRU00339"/>
    </source>
</evidence>
<organism evidence="5 6">
    <name type="scientific">Aphanomyces stellatus</name>
    <dbReference type="NCBI Taxonomy" id="120398"/>
    <lineage>
        <taxon>Eukaryota</taxon>
        <taxon>Sar</taxon>
        <taxon>Stramenopiles</taxon>
        <taxon>Oomycota</taxon>
        <taxon>Saprolegniomycetes</taxon>
        <taxon>Saprolegniales</taxon>
        <taxon>Verrucalvaceae</taxon>
        <taxon>Aphanomyces</taxon>
    </lineage>
</organism>
<dbReference type="Gene3D" id="1.25.40.10">
    <property type="entry name" value="Tetratricopeptide repeat domain"/>
    <property type="match status" value="3"/>
</dbReference>
<dbReference type="Pfam" id="PF13181">
    <property type="entry name" value="TPR_8"/>
    <property type="match status" value="1"/>
</dbReference>
<keyword evidence="1" id="KW-0677">Repeat</keyword>
<evidence type="ECO:0000256" key="1">
    <source>
        <dbReference type="ARBA" id="ARBA00022737"/>
    </source>
</evidence>
<dbReference type="SMART" id="SM00028">
    <property type="entry name" value="TPR"/>
    <property type="match status" value="3"/>
</dbReference>
<gene>
    <name evidence="5" type="primary">Aste57867_15577</name>
    <name evidence="4" type="ORF">As57867_015521</name>
    <name evidence="5" type="ORF">ASTE57867_15577</name>
</gene>
<dbReference type="PROSITE" id="PS50005">
    <property type="entry name" value="TPR"/>
    <property type="match status" value="1"/>
</dbReference>
<dbReference type="OrthoDB" id="9450131at2759"/>
<evidence type="ECO:0000256" key="2">
    <source>
        <dbReference type="ARBA" id="ARBA00022803"/>
    </source>
</evidence>
<dbReference type="InterPro" id="IPR011990">
    <property type="entry name" value="TPR-like_helical_dom_sf"/>
</dbReference>